<organism evidence="17 18">
    <name type="scientific">Amylocarpus encephaloides</name>
    <dbReference type="NCBI Taxonomy" id="45428"/>
    <lineage>
        <taxon>Eukaryota</taxon>
        <taxon>Fungi</taxon>
        <taxon>Dikarya</taxon>
        <taxon>Ascomycota</taxon>
        <taxon>Pezizomycotina</taxon>
        <taxon>Leotiomycetes</taxon>
        <taxon>Helotiales</taxon>
        <taxon>Helotiales incertae sedis</taxon>
        <taxon>Amylocarpus</taxon>
    </lineage>
</organism>
<feature type="transmembrane region" description="Helical" evidence="15">
    <location>
        <begin position="124"/>
        <end position="144"/>
    </location>
</feature>
<evidence type="ECO:0000256" key="8">
    <source>
        <dbReference type="ARBA" id="ARBA00022989"/>
    </source>
</evidence>
<evidence type="ECO:0000256" key="14">
    <source>
        <dbReference type="SAM" id="MobiDB-lite"/>
    </source>
</evidence>
<evidence type="ECO:0000256" key="2">
    <source>
        <dbReference type="ARBA" id="ARBA00006278"/>
    </source>
</evidence>
<feature type="transmembrane region" description="Helical" evidence="15">
    <location>
        <begin position="203"/>
        <end position="222"/>
    </location>
</feature>
<dbReference type="InterPro" id="IPR013121">
    <property type="entry name" value="Fe_red_NAD-bd_6"/>
</dbReference>
<dbReference type="SUPFAM" id="SSF63380">
    <property type="entry name" value="Riboflavin synthase domain-like"/>
    <property type="match status" value="1"/>
</dbReference>
<feature type="transmembrane region" description="Helical" evidence="15">
    <location>
        <begin position="16"/>
        <end position="38"/>
    </location>
</feature>
<evidence type="ECO:0000256" key="1">
    <source>
        <dbReference type="ARBA" id="ARBA00004651"/>
    </source>
</evidence>
<dbReference type="GO" id="GO:0006879">
    <property type="term" value="P:intracellular iron ion homeostasis"/>
    <property type="evidence" value="ECO:0007669"/>
    <property type="project" value="TreeGrafter"/>
</dbReference>
<evidence type="ECO:0000256" key="11">
    <source>
        <dbReference type="ARBA" id="ARBA00023136"/>
    </source>
</evidence>
<dbReference type="SFLD" id="SFLDS00052">
    <property type="entry name" value="Ferric_Reductase_Domain"/>
    <property type="match status" value="1"/>
</dbReference>
<dbReference type="PROSITE" id="PS51384">
    <property type="entry name" value="FAD_FR"/>
    <property type="match status" value="1"/>
</dbReference>
<keyword evidence="6 15" id="KW-0812">Transmembrane</keyword>
<dbReference type="InterPro" id="IPR013130">
    <property type="entry name" value="Fe3_Rdtase_TM_dom"/>
</dbReference>
<dbReference type="GO" id="GO:0006826">
    <property type="term" value="P:iron ion transport"/>
    <property type="evidence" value="ECO:0007669"/>
    <property type="project" value="UniProtKB-ARBA"/>
</dbReference>
<proteinExistence type="inferred from homology"/>
<comment type="similarity">
    <text evidence="2">Belongs to the ferric reductase (FRE) family.</text>
</comment>
<keyword evidence="8 15" id="KW-1133">Transmembrane helix</keyword>
<keyword evidence="5" id="KW-1003">Cell membrane</keyword>
<dbReference type="EMBL" id="MU251361">
    <property type="protein sequence ID" value="KAG9239158.1"/>
    <property type="molecule type" value="Genomic_DNA"/>
</dbReference>
<evidence type="ECO:0000256" key="4">
    <source>
        <dbReference type="ARBA" id="ARBA00022448"/>
    </source>
</evidence>
<dbReference type="InterPro" id="IPR017938">
    <property type="entry name" value="Riboflavin_synthase-like_b-brl"/>
</dbReference>
<dbReference type="AlphaFoldDB" id="A0A9P8C9S2"/>
<evidence type="ECO:0000256" key="10">
    <source>
        <dbReference type="ARBA" id="ARBA00023065"/>
    </source>
</evidence>
<keyword evidence="9" id="KW-0560">Oxidoreductase</keyword>
<dbReference type="GO" id="GO:0015677">
    <property type="term" value="P:copper ion import"/>
    <property type="evidence" value="ECO:0007669"/>
    <property type="project" value="TreeGrafter"/>
</dbReference>
<accession>A0A9P8C9S2</accession>
<evidence type="ECO:0000256" key="9">
    <source>
        <dbReference type="ARBA" id="ARBA00023002"/>
    </source>
</evidence>
<comment type="subcellular location">
    <subcellularLocation>
        <location evidence="1">Cell membrane</location>
        <topology evidence="1">Multi-pass membrane protein</topology>
    </subcellularLocation>
</comment>
<feature type="transmembrane region" description="Helical" evidence="15">
    <location>
        <begin position="229"/>
        <end position="249"/>
    </location>
</feature>
<dbReference type="SUPFAM" id="SSF52343">
    <property type="entry name" value="Ferredoxin reductase-like, C-terminal NADP-linked domain"/>
    <property type="match status" value="1"/>
</dbReference>
<keyword evidence="10" id="KW-0406">Ion transport</keyword>
<comment type="catalytic activity">
    <reaction evidence="13">
        <text>2 a Fe(II)-siderophore + NADP(+) + H(+) = 2 a Fe(III)-siderophore + NADPH</text>
        <dbReference type="Rhea" id="RHEA:28795"/>
        <dbReference type="Rhea" id="RHEA-COMP:11342"/>
        <dbReference type="Rhea" id="RHEA-COMP:11344"/>
        <dbReference type="ChEBI" id="CHEBI:15378"/>
        <dbReference type="ChEBI" id="CHEBI:29033"/>
        <dbReference type="ChEBI" id="CHEBI:29034"/>
        <dbReference type="ChEBI" id="CHEBI:57783"/>
        <dbReference type="ChEBI" id="CHEBI:58349"/>
        <dbReference type="EC" id="1.16.1.9"/>
    </reaction>
</comment>
<evidence type="ECO:0000313" key="17">
    <source>
        <dbReference type="EMBL" id="KAG9239158.1"/>
    </source>
</evidence>
<evidence type="ECO:0000256" key="3">
    <source>
        <dbReference type="ARBA" id="ARBA00012668"/>
    </source>
</evidence>
<dbReference type="PANTHER" id="PTHR32361">
    <property type="entry name" value="FERRIC/CUPRIC REDUCTASE TRANSMEMBRANE COMPONENT"/>
    <property type="match status" value="1"/>
</dbReference>
<dbReference type="GO" id="GO:0052851">
    <property type="term" value="F:ferric-chelate reductase (NADPH) activity"/>
    <property type="evidence" value="ECO:0007669"/>
    <property type="project" value="UniProtKB-EC"/>
</dbReference>
<dbReference type="Pfam" id="PF01794">
    <property type="entry name" value="Ferric_reduct"/>
    <property type="match status" value="1"/>
</dbReference>
<feature type="region of interest" description="Disordered" evidence="14">
    <location>
        <begin position="502"/>
        <end position="536"/>
    </location>
</feature>
<gene>
    <name evidence="17" type="ORF">BJ875DRAFT_501566</name>
</gene>
<evidence type="ECO:0000256" key="7">
    <source>
        <dbReference type="ARBA" id="ARBA00022982"/>
    </source>
</evidence>
<evidence type="ECO:0000256" key="13">
    <source>
        <dbReference type="ARBA" id="ARBA00048483"/>
    </source>
</evidence>
<name>A0A9P8C9S2_9HELO</name>
<dbReference type="EC" id="1.16.1.9" evidence="3"/>
<dbReference type="OrthoDB" id="3944240at2759"/>
<evidence type="ECO:0000256" key="5">
    <source>
        <dbReference type="ARBA" id="ARBA00022475"/>
    </source>
</evidence>
<evidence type="ECO:0000256" key="6">
    <source>
        <dbReference type="ARBA" id="ARBA00022692"/>
    </source>
</evidence>
<dbReference type="GO" id="GO:0005886">
    <property type="term" value="C:plasma membrane"/>
    <property type="evidence" value="ECO:0007669"/>
    <property type="project" value="UniProtKB-SubCell"/>
</dbReference>
<dbReference type="Gene3D" id="3.40.50.80">
    <property type="entry name" value="Nucleotide-binding domain of ferredoxin-NADP reductase (FNR) module"/>
    <property type="match status" value="1"/>
</dbReference>
<feature type="transmembrane region" description="Helical" evidence="15">
    <location>
        <begin position="86"/>
        <end position="112"/>
    </location>
</feature>
<dbReference type="Pfam" id="PF08030">
    <property type="entry name" value="NAD_binding_6"/>
    <property type="match status" value="1"/>
</dbReference>
<keyword evidence="11 15" id="KW-0472">Membrane</keyword>
<dbReference type="InterPro" id="IPR039261">
    <property type="entry name" value="FNR_nucleotide-bd"/>
</dbReference>
<dbReference type="InterPro" id="IPR013112">
    <property type="entry name" value="FAD-bd_8"/>
</dbReference>
<keyword evidence="4" id="KW-0813">Transport</keyword>
<feature type="domain" description="FAD-binding FR-type" evidence="16">
    <location>
        <begin position="287"/>
        <end position="397"/>
    </location>
</feature>
<dbReference type="SFLD" id="SFLDG01168">
    <property type="entry name" value="Ferric_reductase_subgroup_(FRE"/>
    <property type="match status" value="1"/>
</dbReference>
<dbReference type="CDD" id="cd06186">
    <property type="entry name" value="NOX_Duox_like_FAD_NADP"/>
    <property type="match status" value="1"/>
</dbReference>
<protein>
    <recommendedName>
        <fullName evidence="3">ferric-chelate reductase (NADPH)</fullName>
        <ecNumber evidence="3">1.16.1.9</ecNumber>
    </recommendedName>
</protein>
<evidence type="ECO:0000313" key="18">
    <source>
        <dbReference type="Proteomes" id="UP000824998"/>
    </source>
</evidence>
<reference evidence="17" key="1">
    <citation type="journal article" date="2021" name="IMA Fungus">
        <title>Genomic characterization of three marine fungi, including Emericellopsis atlantica sp. nov. with signatures of a generalist lifestyle and marine biomass degradation.</title>
        <authorList>
            <person name="Hagestad O.C."/>
            <person name="Hou L."/>
            <person name="Andersen J.H."/>
            <person name="Hansen E.H."/>
            <person name="Altermark B."/>
            <person name="Li C."/>
            <person name="Kuhnert E."/>
            <person name="Cox R.J."/>
            <person name="Crous P.W."/>
            <person name="Spatafora J.W."/>
            <person name="Lail K."/>
            <person name="Amirebrahimi M."/>
            <person name="Lipzen A."/>
            <person name="Pangilinan J."/>
            <person name="Andreopoulos W."/>
            <person name="Hayes R.D."/>
            <person name="Ng V."/>
            <person name="Grigoriev I.V."/>
            <person name="Jackson S.A."/>
            <person name="Sutton T.D.S."/>
            <person name="Dobson A.D.W."/>
            <person name="Rama T."/>
        </authorList>
    </citation>
    <scope>NUCLEOTIDE SEQUENCE</scope>
    <source>
        <strain evidence="17">TRa018bII</strain>
    </source>
</reference>
<dbReference type="InterPro" id="IPR051410">
    <property type="entry name" value="Ferric/Cupric_Reductase"/>
</dbReference>
<dbReference type="InterPro" id="IPR017927">
    <property type="entry name" value="FAD-bd_FR_type"/>
</dbReference>
<keyword evidence="7" id="KW-0249">Electron transport</keyword>
<evidence type="ECO:0000259" key="16">
    <source>
        <dbReference type="PROSITE" id="PS51384"/>
    </source>
</evidence>
<dbReference type="Pfam" id="PF08022">
    <property type="entry name" value="FAD_binding_8"/>
    <property type="match status" value="1"/>
</dbReference>
<keyword evidence="18" id="KW-1185">Reference proteome</keyword>
<sequence length="668" mass="74432">MTMAVGVPGLFYMQKIFWAFIGAAIATATIANAINKILCYQRISARKSPDAAKPKSAFFRTHATLAAIIREFSSYSIPLSIKNWHIYLPTAGPVTIIVGYVVLIVVCCFYRLNPKNYLEFEDIGYRSGFIAVCQMPLIILLSSKRNIIGLLTGMGYERLNWLHRWTARCLLFTVIIHLGYWFTEWDKFDYAMIKIKTDKLTQRGITAGAMLGWIVFSSIAPIRKLSYEIFVIQHIISWFGFFVTLYYHIPGENRIWIWLPLGFWAFDRFARAVYMLVANLAALHKNSSGFLSCKATFEPLDDTHTRITIANPPITWQAGQHLFLTCHVLAPFTAHPFTIASLPKDGKIEFVVSAKKGATRKFFKYAKKVWPSLPSVQSSVRGRAVLIDGPYSRIRSMRQFDSIVLIAGSTGATFTVPLMRDVVQQWMGTDSTSHKRTDFLTPAGAVTRHIRFIWVVKKQSTIRWFATQLSSVIRDVEALREQGHDVAVEISIYVTCDETITSGNSHPNGDRTGAHVRVSTSRPESPLDEKKDYTTSIAEVSSSTSATKECCCTRILTDEDAITALCNCASKRQQRDSTSSTSPSLQKSLSSNLVDLDIIILAGRPHIPNIIRKTAELALGEMAVAVCGPPGLVQCTRNAVVGISDDRAVHKGTGAQGIYVHAEVFGYA</sequence>
<dbReference type="Proteomes" id="UP000824998">
    <property type="component" value="Unassembled WGS sequence"/>
</dbReference>
<evidence type="ECO:0000256" key="15">
    <source>
        <dbReference type="SAM" id="Phobius"/>
    </source>
</evidence>
<comment type="caution">
    <text evidence="17">The sequence shown here is derived from an EMBL/GenBank/DDBJ whole genome shotgun (WGS) entry which is preliminary data.</text>
</comment>
<keyword evidence="12" id="KW-0325">Glycoprotein</keyword>
<feature type="transmembrane region" description="Helical" evidence="15">
    <location>
        <begin position="165"/>
        <end position="183"/>
    </location>
</feature>
<dbReference type="PANTHER" id="PTHR32361:SF9">
    <property type="entry name" value="FERRIC REDUCTASE TRANSMEMBRANE COMPONENT 3-RELATED"/>
    <property type="match status" value="1"/>
</dbReference>
<evidence type="ECO:0000256" key="12">
    <source>
        <dbReference type="ARBA" id="ARBA00023180"/>
    </source>
</evidence>